<dbReference type="PANTHER" id="PTHR30136:SF35">
    <property type="entry name" value="HTH-TYPE TRANSCRIPTIONAL REGULATOR RV1719"/>
    <property type="match status" value="1"/>
</dbReference>
<dbReference type="InterPro" id="IPR014757">
    <property type="entry name" value="Tscrpt_reg_IclR_C"/>
</dbReference>
<dbReference type="PANTHER" id="PTHR30136">
    <property type="entry name" value="HELIX-TURN-HELIX TRANSCRIPTIONAL REGULATOR, ICLR FAMILY"/>
    <property type="match status" value="1"/>
</dbReference>
<dbReference type="SUPFAM" id="SSF55781">
    <property type="entry name" value="GAF domain-like"/>
    <property type="match status" value="1"/>
</dbReference>
<proteinExistence type="predicted"/>
<reference evidence="2" key="1">
    <citation type="submission" date="2021-10" db="EMBL/GenBank/DDBJ databases">
        <title>Anaerobic single-cell dispensing facilitates the cultivation of human gut bacteria.</title>
        <authorList>
            <person name="Afrizal A."/>
        </authorList>
    </citation>
    <scope>NUCLEOTIDE SEQUENCE</scope>
    <source>
        <strain evidence="2">CLA-AA-H215</strain>
    </source>
</reference>
<keyword evidence="3" id="KW-1185">Reference proteome</keyword>
<protein>
    <recommendedName>
        <fullName evidence="1">IclR-ED domain-containing protein</fullName>
    </recommendedName>
</protein>
<dbReference type="GO" id="GO:0045892">
    <property type="term" value="P:negative regulation of DNA-templated transcription"/>
    <property type="evidence" value="ECO:0007669"/>
    <property type="project" value="TreeGrafter"/>
</dbReference>
<dbReference type="GO" id="GO:0003677">
    <property type="term" value="F:DNA binding"/>
    <property type="evidence" value="ECO:0007669"/>
    <property type="project" value="TreeGrafter"/>
</dbReference>
<dbReference type="RefSeq" id="WP_308454995.1">
    <property type="nucleotide sequence ID" value="NZ_JAJEQR010000079.1"/>
</dbReference>
<accession>A0AAE3JGH7</accession>
<dbReference type="Gene3D" id="3.30.450.40">
    <property type="match status" value="1"/>
</dbReference>
<evidence type="ECO:0000313" key="2">
    <source>
        <dbReference type="EMBL" id="MCC2232598.1"/>
    </source>
</evidence>
<evidence type="ECO:0000259" key="1">
    <source>
        <dbReference type="PROSITE" id="PS51078"/>
    </source>
</evidence>
<dbReference type="Pfam" id="PF01614">
    <property type="entry name" value="IclR_C"/>
    <property type="match status" value="1"/>
</dbReference>
<gene>
    <name evidence="2" type="ORF">LKD81_16650</name>
</gene>
<dbReference type="GO" id="GO:0003700">
    <property type="term" value="F:DNA-binding transcription factor activity"/>
    <property type="evidence" value="ECO:0007669"/>
    <property type="project" value="TreeGrafter"/>
</dbReference>
<dbReference type="InterPro" id="IPR050707">
    <property type="entry name" value="HTH_MetabolicPath_Reg"/>
</dbReference>
<organism evidence="2 3">
    <name type="scientific">Hominifimenecus microfluidus</name>
    <dbReference type="NCBI Taxonomy" id="2885348"/>
    <lineage>
        <taxon>Bacteria</taxon>
        <taxon>Bacillati</taxon>
        <taxon>Bacillota</taxon>
        <taxon>Clostridia</taxon>
        <taxon>Lachnospirales</taxon>
        <taxon>Lachnospiraceae</taxon>
        <taxon>Hominifimenecus</taxon>
    </lineage>
</organism>
<dbReference type="PROSITE" id="PS51078">
    <property type="entry name" value="ICLR_ED"/>
    <property type="match status" value="1"/>
</dbReference>
<comment type="caution">
    <text evidence="2">The sequence shown here is derived from an EMBL/GenBank/DDBJ whole genome shotgun (WGS) entry which is preliminary data.</text>
</comment>
<name>A0AAE3JGH7_9FIRM</name>
<feature type="domain" description="IclR-ED" evidence="1">
    <location>
        <begin position="1"/>
        <end position="122"/>
    </location>
</feature>
<dbReference type="Proteomes" id="UP001198182">
    <property type="component" value="Unassembled WGS sequence"/>
</dbReference>
<dbReference type="EMBL" id="JAJEQR010000079">
    <property type="protein sequence ID" value="MCC2232598.1"/>
    <property type="molecule type" value="Genomic_DNA"/>
</dbReference>
<dbReference type="InterPro" id="IPR029016">
    <property type="entry name" value="GAF-like_dom_sf"/>
</dbReference>
<dbReference type="AlphaFoldDB" id="A0AAE3JGH7"/>
<evidence type="ECO:0000313" key="3">
    <source>
        <dbReference type="Proteomes" id="UP001198182"/>
    </source>
</evidence>
<sequence length="124" mass="14300">MSCEIGVRDVLWIGNTGRVLMAFCEKQKREELFRRIHEAAPEVDMKLLREKVMRVREKGFAGRDGEWDRHCACIAAPIFDQNGMLQGCLGISVPDFRLPEDDSDYVRLILEGAKEISLHMGWYQ</sequence>